<feature type="chain" id="PRO_5045794216" description="Peptidase A2 domain-containing protein" evidence="1">
    <location>
        <begin position="25"/>
        <end position="328"/>
    </location>
</feature>
<comment type="caution">
    <text evidence="2">The sequence shown here is derived from an EMBL/GenBank/DDBJ whole genome shotgun (WGS) entry which is preliminary data.</text>
</comment>
<keyword evidence="3" id="KW-1185">Reference proteome</keyword>
<evidence type="ECO:0000256" key="1">
    <source>
        <dbReference type="SAM" id="SignalP"/>
    </source>
</evidence>
<sequence>MTPPLRSIALAAAILIATAPLALASDAPQAAAQQAQVRTLLPTRFENNRIFVAPRLADGTTVLFYTDSGGGLNAIREDVMQRLGLAAGTDVEEPGQLPIKTVRWPAFVPDASIPSPERDQFMQGQLAVVPAEGFGEGPMLDEGFLGSRWFAWRVWEFDYPARSLHVLQGWSAPEGTPSTPMTMLPERNMYWPRVQIEIDGEQLDMLFDTGAQITLGPDGAKALGQAEGTRVAGSFITARQYRKWRDAHPDWPVAIKGDHGMPMIQVPNVRIAGKDTGPAWFAARPDRNFTEYMSSMTDAPVEGAIGGSAFGRLRLVADYPAQRLYVLP</sequence>
<protein>
    <recommendedName>
        <fullName evidence="4">Peptidase A2 domain-containing protein</fullName>
    </recommendedName>
</protein>
<reference evidence="2 3" key="1">
    <citation type="submission" date="2015-05" db="EMBL/GenBank/DDBJ databases">
        <title>Genome sequencing and analysis of members of genus Stenotrophomonas.</title>
        <authorList>
            <person name="Patil P.P."/>
            <person name="Midha S."/>
            <person name="Patil P.B."/>
        </authorList>
    </citation>
    <scope>NUCLEOTIDE SEQUENCE [LARGE SCALE GENOMIC DNA]</scope>
    <source>
        <strain evidence="2 3">DSM 12575</strain>
    </source>
</reference>
<organism evidence="2 3">
    <name type="scientific">Stenotrophomonas nitritireducens</name>
    <dbReference type="NCBI Taxonomy" id="83617"/>
    <lineage>
        <taxon>Bacteria</taxon>
        <taxon>Pseudomonadati</taxon>
        <taxon>Pseudomonadota</taxon>
        <taxon>Gammaproteobacteria</taxon>
        <taxon>Lysobacterales</taxon>
        <taxon>Lysobacteraceae</taxon>
        <taxon>Stenotrophomonas</taxon>
    </lineage>
</organism>
<dbReference type="RefSeq" id="WP_055766183.1">
    <property type="nucleotide sequence ID" value="NZ_LDJG01000015.1"/>
</dbReference>
<name>A0ABR5NJC3_9GAMM</name>
<accession>A0ABR5NJC3</accession>
<dbReference type="Proteomes" id="UP000050902">
    <property type="component" value="Unassembled WGS sequence"/>
</dbReference>
<evidence type="ECO:0000313" key="3">
    <source>
        <dbReference type="Proteomes" id="UP000050902"/>
    </source>
</evidence>
<proteinExistence type="predicted"/>
<dbReference type="EMBL" id="LDJG01000015">
    <property type="protein sequence ID" value="KRG56936.1"/>
    <property type="molecule type" value="Genomic_DNA"/>
</dbReference>
<gene>
    <name evidence="2" type="ORF">ABB22_10900</name>
</gene>
<dbReference type="InterPro" id="IPR001969">
    <property type="entry name" value="Aspartic_peptidase_AS"/>
</dbReference>
<feature type="signal peptide" evidence="1">
    <location>
        <begin position="1"/>
        <end position="24"/>
    </location>
</feature>
<evidence type="ECO:0000313" key="2">
    <source>
        <dbReference type="EMBL" id="KRG56936.1"/>
    </source>
</evidence>
<evidence type="ECO:0008006" key="4">
    <source>
        <dbReference type="Google" id="ProtNLM"/>
    </source>
</evidence>
<keyword evidence="1" id="KW-0732">Signal</keyword>
<dbReference type="PROSITE" id="PS00141">
    <property type="entry name" value="ASP_PROTEASE"/>
    <property type="match status" value="1"/>
</dbReference>